<dbReference type="InterPro" id="IPR011032">
    <property type="entry name" value="GroES-like_sf"/>
</dbReference>
<dbReference type="PANTHER" id="PTHR43350:SF17">
    <property type="entry name" value="NAD-DEPENDENT ALCOHOL DEHYDROGENASE"/>
    <property type="match status" value="1"/>
</dbReference>
<dbReference type="RefSeq" id="WP_029722252.1">
    <property type="nucleotide sequence ID" value="NZ_JNVU01000017.1"/>
</dbReference>
<evidence type="ECO:0000256" key="4">
    <source>
        <dbReference type="ARBA" id="ARBA00022833"/>
    </source>
</evidence>
<dbReference type="GO" id="GO:0016491">
    <property type="term" value="F:oxidoreductase activity"/>
    <property type="evidence" value="ECO:0007669"/>
    <property type="project" value="UniProtKB-KW"/>
</dbReference>
<dbReference type="Pfam" id="PF08240">
    <property type="entry name" value="ADH_N"/>
    <property type="match status" value="1"/>
</dbReference>
<keyword evidence="9" id="KW-1185">Reference proteome</keyword>
<dbReference type="eggNOG" id="COG1063">
    <property type="taxonomic scope" value="Bacteria"/>
</dbReference>
<keyword evidence="5" id="KW-0560">Oxidoreductase</keyword>
<evidence type="ECO:0000259" key="7">
    <source>
        <dbReference type="SMART" id="SM00829"/>
    </source>
</evidence>
<dbReference type="OrthoDB" id="5295340at2"/>
<feature type="domain" description="Enoyl reductase (ER)" evidence="7">
    <location>
        <begin position="6"/>
        <end position="331"/>
    </location>
</feature>
<evidence type="ECO:0000313" key="8">
    <source>
        <dbReference type="EMBL" id="KEI44955.1"/>
    </source>
</evidence>
<dbReference type="SMART" id="SM00829">
    <property type="entry name" value="PKS_ER"/>
    <property type="match status" value="1"/>
</dbReference>
<dbReference type="AlphaFoldDB" id="A0A073AZY9"/>
<protein>
    <submittedName>
        <fullName evidence="8">Zinc-binding dehydrogenase</fullName>
    </submittedName>
</protein>
<dbReference type="EMBL" id="JNVU01000017">
    <property type="protein sequence ID" value="KEI44955.1"/>
    <property type="molecule type" value="Genomic_DNA"/>
</dbReference>
<organism evidence="8 9">
    <name type="scientific">Saccharopolyspora rectivirgula</name>
    <dbReference type="NCBI Taxonomy" id="28042"/>
    <lineage>
        <taxon>Bacteria</taxon>
        <taxon>Bacillati</taxon>
        <taxon>Actinomycetota</taxon>
        <taxon>Actinomycetes</taxon>
        <taxon>Pseudonocardiales</taxon>
        <taxon>Pseudonocardiaceae</taxon>
        <taxon>Saccharopolyspora</taxon>
    </lineage>
</organism>
<evidence type="ECO:0000313" key="9">
    <source>
        <dbReference type="Proteomes" id="UP000031419"/>
    </source>
</evidence>
<dbReference type="Pfam" id="PF00107">
    <property type="entry name" value="ADH_zinc_N"/>
    <property type="match status" value="1"/>
</dbReference>
<dbReference type="InterPro" id="IPR020843">
    <property type="entry name" value="ER"/>
</dbReference>
<accession>A0A073AZY9</accession>
<dbReference type="Proteomes" id="UP000031419">
    <property type="component" value="Unassembled WGS sequence"/>
</dbReference>
<dbReference type="CDD" id="cd08254">
    <property type="entry name" value="hydroxyacyl_CoA_DH"/>
    <property type="match status" value="1"/>
</dbReference>
<dbReference type="PROSITE" id="PS00059">
    <property type="entry name" value="ADH_ZINC"/>
    <property type="match status" value="1"/>
</dbReference>
<name>A0A073AZY9_9PSEU</name>
<dbReference type="InterPro" id="IPR013149">
    <property type="entry name" value="ADH-like_C"/>
</dbReference>
<proteinExistence type="inferred from homology"/>
<keyword evidence="4 6" id="KW-0862">Zinc</keyword>
<dbReference type="Gene3D" id="3.90.180.10">
    <property type="entry name" value="Medium-chain alcohol dehydrogenases, catalytic domain"/>
    <property type="match status" value="1"/>
</dbReference>
<evidence type="ECO:0000256" key="1">
    <source>
        <dbReference type="ARBA" id="ARBA00001947"/>
    </source>
</evidence>
<dbReference type="SUPFAM" id="SSF50129">
    <property type="entry name" value="GroES-like"/>
    <property type="match status" value="1"/>
</dbReference>
<dbReference type="SUPFAM" id="SSF51735">
    <property type="entry name" value="NAD(P)-binding Rossmann-fold domains"/>
    <property type="match status" value="1"/>
</dbReference>
<keyword evidence="3 6" id="KW-0479">Metal-binding</keyword>
<dbReference type="InterPro" id="IPR036291">
    <property type="entry name" value="NAD(P)-bd_dom_sf"/>
</dbReference>
<dbReference type="GO" id="GO:0008270">
    <property type="term" value="F:zinc ion binding"/>
    <property type="evidence" value="ECO:0007669"/>
    <property type="project" value="InterPro"/>
</dbReference>
<comment type="similarity">
    <text evidence="2 6">Belongs to the zinc-containing alcohol dehydrogenase family.</text>
</comment>
<evidence type="ECO:0000256" key="3">
    <source>
        <dbReference type="ARBA" id="ARBA00022723"/>
    </source>
</evidence>
<evidence type="ECO:0000256" key="6">
    <source>
        <dbReference type="RuleBase" id="RU361277"/>
    </source>
</evidence>
<sequence>MLAARLNPRTLEFSLVDLPVPEPGPGEVRIKVEAAGVCLSDVHLIEGILRPPHLEQDSVTLGHEVAGTVDALGPGAAGWSVGQRVLLQAGEERGGRVHTRGVDYDGGWAEYALATASTLVPIPDDLPFEQAAIIPDAVSTPWAAITTTAQVRPAEAVGVWGIGGLGAHAVQLLRLIGAAPIIAFDPSPTARERALRFGADLALDPADPQLSDVVGEHTGGLGLAVAFDFAGAPPVREQALRLMSPAGRLVLVGLTDQPLTVANGTTFSYLQQQIRGHYGSVPQHVLELVKLTRHGRIDLSGSISDILPLSEAPKAVERLQTGTTSPVRLVLRP</sequence>
<evidence type="ECO:0000256" key="5">
    <source>
        <dbReference type="ARBA" id="ARBA00023002"/>
    </source>
</evidence>
<comment type="cofactor">
    <cofactor evidence="1 6">
        <name>Zn(2+)</name>
        <dbReference type="ChEBI" id="CHEBI:29105"/>
    </cofactor>
</comment>
<dbReference type="PANTHER" id="PTHR43350">
    <property type="entry name" value="NAD-DEPENDENT ALCOHOL DEHYDROGENASE"/>
    <property type="match status" value="1"/>
</dbReference>
<dbReference type="InterPro" id="IPR013154">
    <property type="entry name" value="ADH-like_N"/>
</dbReference>
<gene>
    <name evidence="8" type="ORF">GU90_06975</name>
</gene>
<comment type="caution">
    <text evidence="8">The sequence shown here is derived from an EMBL/GenBank/DDBJ whole genome shotgun (WGS) entry which is preliminary data.</text>
</comment>
<dbReference type="InterPro" id="IPR002328">
    <property type="entry name" value="ADH_Zn_CS"/>
</dbReference>
<reference evidence="8 9" key="1">
    <citation type="submission" date="2014-06" db="EMBL/GenBank/DDBJ databases">
        <title>Saccharopolyspora rectivirgula DSM-43113 Genome sequencing.</title>
        <authorList>
            <person name="Barrera C."/>
            <person name="Millon L."/>
            <person name="Rognon B."/>
            <person name="Zaugg C."/>
            <person name="Monod M."/>
        </authorList>
    </citation>
    <scope>NUCLEOTIDE SEQUENCE [LARGE SCALE GENOMIC DNA]</scope>
    <source>
        <strain evidence="8 9">DSM 43113</strain>
    </source>
</reference>
<evidence type="ECO:0000256" key="2">
    <source>
        <dbReference type="ARBA" id="ARBA00008072"/>
    </source>
</evidence>
<dbReference type="STRING" id="28042.GU90_06975"/>